<accession>A0A836CIX0</accession>
<keyword evidence="6" id="KW-1185">Reference proteome</keyword>
<comment type="similarity">
    <text evidence="1">Belongs to the CWF19 family.</text>
</comment>
<feature type="domain" description="Cwf19-like protein C-terminal" evidence="3">
    <location>
        <begin position="239"/>
        <end position="335"/>
    </location>
</feature>
<dbReference type="EMBL" id="JAFCMP010000093">
    <property type="protein sequence ID" value="KAG5187164.1"/>
    <property type="molecule type" value="Genomic_DNA"/>
</dbReference>
<gene>
    <name evidence="5" type="ORF">JKP88DRAFT_207165</name>
</gene>
<dbReference type="InterPro" id="IPR006768">
    <property type="entry name" value="Cwf19-like_C_dom-1"/>
</dbReference>
<dbReference type="PANTHER" id="PTHR12072">
    <property type="entry name" value="CWF19, CELL CYCLE CONTROL PROTEIN"/>
    <property type="match status" value="1"/>
</dbReference>
<protein>
    <submittedName>
        <fullName evidence="5">CwfJ C-terminus 1-domain-containing protein-like protein</fullName>
    </submittedName>
</protein>
<dbReference type="OrthoDB" id="2113965at2759"/>
<dbReference type="Proteomes" id="UP000664859">
    <property type="component" value="Unassembled WGS sequence"/>
</dbReference>
<evidence type="ECO:0000256" key="2">
    <source>
        <dbReference type="SAM" id="MobiDB-lite"/>
    </source>
</evidence>
<dbReference type="Pfam" id="PF04676">
    <property type="entry name" value="CwfJ_C_2"/>
    <property type="match status" value="1"/>
</dbReference>
<feature type="compositionally biased region" description="Basic and acidic residues" evidence="2">
    <location>
        <begin position="15"/>
        <end position="30"/>
    </location>
</feature>
<reference evidence="5" key="1">
    <citation type="submission" date="2021-02" db="EMBL/GenBank/DDBJ databases">
        <title>First Annotated Genome of the Yellow-green Alga Tribonema minus.</title>
        <authorList>
            <person name="Mahan K.M."/>
        </authorList>
    </citation>
    <scope>NUCLEOTIDE SEQUENCE</scope>
    <source>
        <strain evidence="5">UTEX B ZZ1240</strain>
    </source>
</reference>
<dbReference type="InterPro" id="IPR040194">
    <property type="entry name" value="Cwf19-like"/>
</dbReference>
<comment type="caution">
    <text evidence="5">The sequence shown here is derived from an EMBL/GenBank/DDBJ whole genome shotgun (WGS) entry which is preliminary data.</text>
</comment>
<evidence type="ECO:0000256" key="1">
    <source>
        <dbReference type="ARBA" id="ARBA00006795"/>
    </source>
</evidence>
<name>A0A836CIX0_9STRA</name>
<feature type="region of interest" description="Disordered" evidence="2">
    <location>
        <begin position="1"/>
        <end position="30"/>
    </location>
</feature>
<dbReference type="Pfam" id="PF04677">
    <property type="entry name" value="CwfJ_C_1"/>
    <property type="match status" value="1"/>
</dbReference>
<dbReference type="AlphaFoldDB" id="A0A836CIX0"/>
<dbReference type="PANTHER" id="PTHR12072:SF5">
    <property type="entry name" value="CWF19-LIKE PROTEIN 2"/>
    <property type="match status" value="1"/>
</dbReference>
<dbReference type="GO" id="GO:0071014">
    <property type="term" value="C:post-mRNA release spliceosomal complex"/>
    <property type="evidence" value="ECO:0007669"/>
    <property type="project" value="TreeGrafter"/>
</dbReference>
<evidence type="ECO:0000259" key="3">
    <source>
        <dbReference type="Pfam" id="PF04676"/>
    </source>
</evidence>
<organism evidence="5 6">
    <name type="scientific">Tribonema minus</name>
    <dbReference type="NCBI Taxonomy" id="303371"/>
    <lineage>
        <taxon>Eukaryota</taxon>
        <taxon>Sar</taxon>
        <taxon>Stramenopiles</taxon>
        <taxon>Ochrophyta</taxon>
        <taxon>PX clade</taxon>
        <taxon>Xanthophyceae</taxon>
        <taxon>Tribonematales</taxon>
        <taxon>Tribonemataceae</taxon>
        <taxon>Tribonema</taxon>
    </lineage>
</organism>
<proteinExistence type="inferred from homology"/>
<sequence length="337" mass="37072">MCEDLRSNPRKKGKVKESRESAREGEGLEEFLRRERAQGERNMDEDFVNNVLRLGARYKGTELGGKKRGGGAGEDEEEDVDMKMFQSRDDRLTDVAAAERAQQAAITQHKAQTAALSQCKLCPGSKAFASRLMVANGQHVYLQLVVGSGLSQQHCLIVPMKHTQAATTCEEDVWAEIDTFKAAMRAMAKARGNGILFMETALGFSKRPHASIDAVPVPLEVEQDAPLYFKQALLEAADEWATHKKVITVPASGGIRRAVPRNFAYFAVEWGGGGGYAHVIEQEDRFPADFGRGVVAGMMGVDPPRFNRKGQGASAAEEQKLVDAFQKHWAPYDWTSA</sequence>
<evidence type="ECO:0000313" key="6">
    <source>
        <dbReference type="Proteomes" id="UP000664859"/>
    </source>
</evidence>
<evidence type="ECO:0000259" key="4">
    <source>
        <dbReference type="Pfam" id="PF04677"/>
    </source>
</evidence>
<feature type="domain" description="Cwf19-like C-terminal" evidence="4">
    <location>
        <begin position="108"/>
        <end position="230"/>
    </location>
</feature>
<evidence type="ECO:0000313" key="5">
    <source>
        <dbReference type="EMBL" id="KAG5187164.1"/>
    </source>
</evidence>
<dbReference type="InterPro" id="IPR006767">
    <property type="entry name" value="Cwf19-like_C_dom-2"/>
</dbReference>
<dbReference type="GO" id="GO:0000398">
    <property type="term" value="P:mRNA splicing, via spliceosome"/>
    <property type="evidence" value="ECO:0007669"/>
    <property type="project" value="TreeGrafter"/>
</dbReference>